<evidence type="ECO:0000313" key="2">
    <source>
        <dbReference type="Proteomes" id="UP000324222"/>
    </source>
</evidence>
<proteinExistence type="predicted"/>
<keyword evidence="2" id="KW-1185">Reference proteome</keyword>
<reference evidence="1 2" key="1">
    <citation type="submission" date="2019-05" db="EMBL/GenBank/DDBJ databases">
        <title>Another draft genome of Portunus trituberculatus and its Hox gene families provides insights of decapod evolution.</title>
        <authorList>
            <person name="Jeong J.-H."/>
            <person name="Song I."/>
            <person name="Kim S."/>
            <person name="Choi T."/>
            <person name="Kim D."/>
            <person name="Ryu S."/>
            <person name="Kim W."/>
        </authorList>
    </citation>
    <scope>NUCLEOTIDE SEQUENCE [LARGE SCALE GENOMIC DNA]</scope>
    <source>
        <tissue evidence="1">Muscle</tissue>
    </source>
</reference>
<evidence type="ECO:0000313" key="1">
    <source>
        <dbReference type="EMBL" id="MPC84809.1"/>
    </source>
</evidence>
<name>A0A5B7IRQ6_PORTR</name>
<sequence length="30" mass="3340">MSGAPGDITEEEKQLYNLIVKNINIIATTY</sequence>
<gene>
    <name evidence="1" type="ORF">E2C01_079559</name>
</gene>
<dbReference type="Proteomes" id="UP000324222">
    <property type="component" value="Unassembled WGS sequence"/>
</dbReference>
<comment type="caution">
    <text evidence="1">The sequence shown here is derived from an EMBL/GenBank/DDBJ whole genome shotgun (WGS) entry which is preliminary data.</text>
</comment>
<accession>A0A5B7IRQ6</accession>
<dbReference type="EMBL" id="VSRR010066478">
    <property type="protein sequence ID" value="MPC84809.1"/>
    <property type="molecule type" value="Genomic_DNA"/>
</dbReference>
<organism evidence="1 2">
    <name type="scientific">Portunus trituberculatus</name>
    <name type="common">Swimming crab</name>
    <name type="synonym">Neptunus trituberculatus</name>
    <dbReference type="NCBI Taxonomy" id="210409"/>
    <lineage>
        <taxon>Eukaryota</taxon>
        <taxon>Metazoa</taxon>
        <taxon>Ecdysozoa</taxon>
        <taxon>Arthropoda</taxon>
        <taxon>Crustacea</taxon>
        <taxon>Multicrustacea</taxon>
        <taxon>Malacostraca</taxon>
        <taxon>Eumalacostraca</taxon>
        <taxon>Eucarida</taxon>
        <taxon>Decapoda</taxon>
        <taxon>Pleocyemata</taxon>
        <taxon>Brachyura</taxon>
        <taxon>Eubrachyura</taxon>
        <taxon>Portunoidea</taxon>
        <taxon>Portunidae</taxon>
        <taxon>Portuninae</taxon>
        <taxon>Portunus</taxon>
    </lineage>
</organism>
<protein>
    <submittedName>
        <fullName evidence="1">Uncharacterized protein</fullName>
    </submittedName>
</protein>
<dbReference type="AlphaFoldDB" id="A0A5B7IRQ6"/>